<evidence type="ECO:0000256" key="1">
    <source>
        <dbReference type="ARBA" id="ARBA00022723"/>
    </source>
</evidence>
<keyword evidence="6" id="KW-1185">Reference proteome</keyword>
<dbReference type="PANTHER" id="PTHR42647:SF66">
    <property type="entry name" value="BOI-RELATED E3 UBIQUITIN-PROTEIN LIGASE 2-RELATED"/>
    <property type="match status" value="1"/>
</dbReference>
<dbReference type="Gramene" id="Dexi1B01G0014480.1">
    <property type="protein sequence ID" value="Dexi1B01G0014480.1:cds"/>
    <property type="gene ID" value="Dexi1B01G0014480"/>
</dbReference>
<protein>
    <recommendedName>
        <fullName evidence="7">RING-type domain-containing protein</fullName>
    </recommendedName>
</protein>
<dbReference type="OrthoDB" id="1711136at2759"/>
<evidence type="ECO:0000256" key="4">
    <source>
        <dbReference type="SAM" id="Coils"/>
    </source>
</evidence>
<evidence type="ECO:0000256" key="3">
    <source>
        <dbReference type="ARBA" id="ARBA00022833"/>
    </source>
</evidence>
<feature type="coiled-coil region" evidence="4">
    <location>
        <begin position="242"/>
        <end position="299"/>
    </location>
</feature>
<reference evidence="5" key="1">
    <citation type="submission" date="2020-07" db="EMBL/GenBank/DDBJ databases">
        <title>Genome sequence and genetic diversity analysis of an under-domesticated orphan crop, white fonio (Digitaria exilis).</title>
        <authorList>
            <person name="Bennetzen J.L."/>
            <person name="Chen S."/>
            <person name="Ma X."/>
            <person name="Wang X."/>
            <person name="Yssel A.E.J."/>
            <person name="Chaluvadi S.R."/>
            <person name="Johnson M."/>
            <person name="Gangashetty P."/>
            <person name="Hamidou F."/>
            <person name="Sanogo M.D."/>
            <person name="Zwaenepoel A."/>
            <person name="Wallace J."/>
            <person name="Van De Peer Y."/>
            <person name="Van Deynze A."/>
        </authorList>
    </citation>
    <scope>NUCLEOTIDE SEQUENCE</scope>
    <source>
        <tissue evidence="5">Leaves</tissue>
    </source>
</reference>
<evidence type="ECO:0008006" key="7">
    <source>
        <dbReference type="Google" id="ProtNLM"/>
    </source>
</evidence>
<keyword evidence="1" id="KW-0479">Metal-binding</keyword>
<dbReference type="PANTHER" id="PTHR42647">
    <property type="entry name" value="SBP (S-RIBONUCLEASE BINDING PROTEIN) FAMILY PROTEIN"/>
    <property type="match status" value="1"/>
</dbReference>
<comment type="caution">
    <text evidence="5">The sequence shown here is derived from an EMBL/GenBank/DDBJ whole genome shotgun (WGS) entry which is preliminary data.</text>
</comment>
<accession>A0A835EFR4</accession>
<dbReference type="GO" id="GO:0004842">
    <property type="term" value="F:ubiquitin-protein transferase activity"/>
    <property type="evidence" value="ECO:0007669"/>
    <property type="project" value="TreeGrafter"/>
</dbReference>
<organism evidence="5 6">
    <name type="scientific">Digitaria exilis</name>
    <dbReference type="NCBI Taxonomy" id="1010633"/>
    <lineage>
        <taxon>Eukaryota</taxon>
        <taxon>Viridiplantae</taxon>
        <taxon>Streptophyta</taxon>
        <taxon>Embryophyta</taxon>
        <taxon>Tracheophyta</taxon>
        <taxon>Spermatophyta</taxon>
        <taxon>Magnoliopsida</taxon>
        <taxon>Liliopsida</taxon>
        <taxon>Poales</taxon>
        <taxon>Poaceae</taxon>
        <taxon>PACMAD clade</taxon>
        <taxon>Panicoideae</taxon>
        <taxon>Panicodae</taxon>
        <taxon>Paniceae</taxon>
        <taxon>Anthephorinae</taxon>
        <taxon>Digitaria</taxon>
    </lineage>
</organism>
<gene>
    <name evidence="5" type="ORF">HU200_038651</name>
</gene>
<keyword evidence="4" id="KW-0175">Coiled coil</keyword>
<dbReference type="Proteomes" id="UP000636709">
    <property type="component" value="Unassembled WGS sequence"/>
</dbReference>
<keyword evidence="3" id="KW-0862">Zinc</keyword>
<dbReference type="EMBL" id="JACEFO010001924">
    <property type="protein sequence ID" value="KAF8693268.1"/>
    <property type="molecule type" value="Genomic_DNA"/>
</dbReference>
<keyword evidence="2" id="KW-0863">Zinc-finger</keyword>
<evidence type="ECO:0000313" key="5">
    <source>
        <dbReference type="EMBL" id="KAF8693268.1"/>
    </source>
</evidence>
<evidence type="ECO:0000313" key="6">
    <source>
        <dbReference type="Proteomes" id="UP000636709"/>
    </source>
</evidence>
<evidence type="ECO:0000256" key="2">
    <source>
        <dbReference type="ARBA" id="ARBA00022771"/>
    </source>
</evidence>
<name>A0A835EFR4_9POAL</name>
<dbReference type="AlphaFoldDB" id="A0A835EFR4"/>
<dbReference type="GO" id="GO:0008270">
    <property type="term" value="F:zinc ion binding"/>
    <property type="evidence" value="ECO:0007669"/>
    <property type="project" value="UniProtKB-KW"/>
</dbReference>
<proteinExistence type="predicted"/>
<sequence>MLVLVRRPSLSFRPSPMAVHAQYLAHAFPHDHRGVTTRFASRSHVMRSAPPIYPSSLKPPRGHDVHLCLRCVSHRPALDILTGAPVFRGDHGCGDTVFSDPFNNDDDDDDDLGPGMRARVGDVAGAGLIMDLGGQRALLPPPVPVPQAFAPAGDVHQMSRVLCSCGRTAGAAPVSQCLLLLPHLYRTGVEIDALVRIEVSRRLIPCRSSVVGNAVPFLFWVLSQAIRCLILPLVVVGFWAQTERLRAELQEARRRHARAVASAVEREAARRLQAAEGDLELALARNAELEERLRETVAEGQAWQGVAKGHEDVAAGLRATLDGLTTRPPRAEGEGEGGGAEDARSCCFEREGDAGDEACCHRATACRSCGEADACVLLLLWRHLCVCGGCGVTVGACPVCAATKNASLRVLLS</sequence>